<accession>A0A226RAF1</accession>
<organism evidence="1 2">
    <name type="scientific">Ligilactobacillus agilis</name>
    <dbReference type="NCBI Taxonomy" id="1601"/>
    <lineage>
        <taxon>Bacteria</taxon>
        <taxon>Bacillati</taxon>
        <taxon>Bacillota</taxon>
        <taxon>Bacilli</taxon>
        <taxon>Lactobacillales</taxon>
        <taxon>Lactobacillaceae</taxon>
        <taxon>Ligilactobacillus</taxon>
    </lineage>
</organism>
<comment type="caution">
    <text evidence="1">The sequence shown here is derived from an EMBL/GenBank/DDBJ whole genome shotgun (WGS) entry which is preliminary data.</text>
</comment>
<gene>
    <name evidence="1" type="ORF">AYP69_05340</name>
</gene>
<evidence type="ECO:0000313" key="2">
    <source>
        <dbReference type="Proteomes" id="UP000215261"/>
    </source>
</evidence>
<dbReference type="AlphaFoldDB" id="A0A226RAF1"/>
<dbReference type="Gene3D" id="1.10.8.730">
    <property type="match status" value="1"/>
</dbReference>
<proteinExistence type="predicted"/>
<dbReference type="RefSeq" id="WP_089145071.1">
    <property type="nucleotide sequence ID" value="NZ_LUGD01000061.1"/>
</dbReference>
<sequence>MGFLSKYHAEKFAEAGVDLEFLRQIQPQGNLNFKYDRFYYGGDGYYTVLHLYQYPSVGLGNFWLHDLMQIEGARSFLSLYHINSQEIQKQLSKSIGEKESRISGKAKSTDNQRELDEIHDMMSLYREVTQQNAAMVGFYVRIFVTAPTEEKLFKKVDEIKDKLARYKMTILIGELDYEYLAPFIPPSKQIKLPNKRRGTVARARDVAGGYFFNHTKLEDQHGSYFGFTPTNGAVNFNFLERDDKRTRSFMLISGNPSMGQTTFSLKVNDDLYAKGHFLRNFDSDGTFTKQTRQQQGLILDLSGSQNRINPFQVFPTVTNPEGTAVDEIRSFQLHIEKLKNMFKMLNDDATGDDMTVFKKVATNFYIDHHIWYRNPRLHEQELRATKIRKEEYPILSDFVNYLYDVERMYAQKRTATNSFVLASITRIKQTFESALQTHAGIFEGTTEFQDISSEQVVTFDFSALKGEPSIYNAQVFSVLSLVSADVTNNGKHNKRVLQANPGLNEANLPHYVVNIAKAENLINPRYQRSVDLLADIMTSMGENYAGIILSVQSLQGILFEAGTSTNDPYVVAVKRIFGLMQYRVFAQTAETDIPLLANALAGSMNKSELETLPKLRKKQLFMNIAGVGNLVFKQQFLSGEEERYGGWL</sequence>
<protein>
    <submittedName>
        <fullName evidence="1">Virulence factor</fullName>
    </submittedName>
</protein>
<name>A0A226RAF1_9LACO</name>
<dbReference type="EMBL" id="LUGO01000047">
    <property type="protein sequence ID" value="OXS40259.1"/>
    <property type="molecule type" value="Genomic_DNA"/>
</dbReference>
<dbReference type="Proteomes" id="UP000215261">
    <property type="component" value="Unassembled WGS sequence"/>
</dbReference>
<evidence type="ECO:0000313" key="1">
    <source>
        <dbReference type="EMBL" id="OXS40259.1"/>
    </source>
</evidence>
<reference evidence="1 2" key="1">
    <citation type="submission" date="2016-03" db="EMBL/GenBank/DDBJ databases">
        <title>Sequencing of Lactobacillus Species from Commercial Turkeys.</title>
        <authorList>
            <person name="Johnson T.J."/>
            <person name="Youmans B.P."/>
            <person name="Case K.A."/>
        </authorList>
    </citation>
    <scope>NUCLEOTIDE SEQUENCE [LARGE SCALE GENOMIC DNA]</scope>
    <source>
        <strain evidence="1 2">UMNLA1</strain>
    </source>
</reference>